<dbReference type="PANTHER" id="PTHR35790">
    <property type="entry name" value="HTH-TYPE TRANSCRIPTIONAL REGULATOR PCHR"/>
    <property type="match status" value="1"/>
</dbReference>
<reference evidence="5 6" key="1">
    <citation type="submission" date="2015-11" db="EMBL/GenBank/DDBJ databases">
        <title>Genome Sequence of Bacillus simplex strain VanAntwerpen2.</title>
        <authorList>
            <person name="Couger M.B."/>
        </authorList>
    </citation>
    <scope>NUCLEOTIDE SEQUENCE [LARGE SCALE GENOMIC DNA]</scope>
    <source>
        <strain evidence="5 6">VanAntwerpen02</strain>
    </source>
</reference>
<proteinExistence type="predicted"/>
<evidence type="ECO:0000256" key="1">
    <source>
        <dbReference type="ARBA" id="ARBA00023015"/>
    </source>
</evidence>
<dbReference type="RefSeq" id="WP_061144176.1">
    <property type="nucleotide sequence ID" value="NZ_LNNH01000055.1"/>
</dbReference>
<keyword evidence="3" id="KW-0804">Transcription</keyword>
<dbReference type="Gene3D" id="1.10.10.10">
    <property type="entry name" value="Winged helix-like DNA-binding domain superfamily/Winged helix DNA-binding domain"/>
    <property type="match status" value="1"/>
</dbReference>
<dbReference type="AlphaFoldDB" id="A0A109MSB3"/>
<dbReference type="GO" id="GO:0003677">
    <property type="term" value="F:DNA binding"/>
    <property type="evidence" value="ECO:0007669"/>
    <property type="project" value="UniProtKB-KW"/>
</dbReference>
<name>A0A109MSB3_9BACI</name>
<keyword evidence="2" id="KW-0238">DNA-binding</keyword>
<comment type="caution">
    <text evidence="5">The sequence shown here is derived from an EMBL/GenBank/DDBJ whole genome shotgun (WGS) entry which is preliminary data.</text>
</comment>
<feature type="domain" description="HTH marR-type" evidence="4">
    <location>
        <begin position="39"/>
        <end position="142"/>
    </location>
</feature>
<dbReference type="GO" id="GO:0003700">
    <property type="term" value="F:DNA-binding transcription factor activity"/>
    <property type="evidence" value="ECO:0007669"/>
    <property type="project" value="InterPro"/>
</dbReference>
<dbReference type="Proteomes" id="UP000064189">
    <property type="component" value="Unassembled WGS sequence"/>
</dbReference>
<keyword evidence="6" id="KW-1185">Reference proteome</keyword>
<dbReference type="SMART" id="SM00347">
    <property type="entry name" value="HTH_MARR"/>
    <property type="match status" value="1"/>
</dbReference>
<organism evidence="5 6">
    <name type="scientific">Peribacillus simplex</name>
    <dbReference type="NCBI Taxonomy" id="1478"/>
    <lineage>
        <taxon>Bacteria</taxon>
        <taxon>Bacillati</taxon>
        <taxon>Bacillota</taxon>
        <taxon>Bacilli</taxon>
        <taxon>Bacillales</taxon>
        <taxon>Bacillaceae</taxon>
        <taxon>Peribacillus</taxon>
    </lineage>
</organism>
<sequence length="162" mass="18748">MNDSSQKKIMDSFIKLMERESENDEEKQWLMQKSSHDTITDMIKGMTTLMLHVLDGIGRFEPVNGITISRQLNIPKGSVSKITRKLMAKKLIRAEFLPNNKKEVLYHTTLLGQELFNLHQELHKEMEKNFGQFLQKYSESELLVISAFLQDLAGTTFVTLEK</sequence>
<dbReference type="InterPro" id="IPR000835">
    <property type="entry name" value="HTH_MarR-typ"/>
</dbReference>
<dbReference type="InterPro" id="IPR052067">
    <property type="entry name" value="Metal_resp_HTH_trans_reg"/>
</dbReference>
<dbReference type="InterPro" id="IPR036388">
    <property type="entry name" value="WH-like_DNA-bd_sf"/>
</dbReference>
<evidence type="ECO:0000256" key="3">
    <source>
        <dbReference type="ARBA" id="ARBA00023163"/>
    </source>
</evidence>
<evidence type="ECO:0000256" key="2">
    <source>
        <dbReference type="ARBA" id="ARBA00023125"/>
    </source>
</evidence>
<accession>A0A109MSB3</accession>
<dbReference type="PANTHER" id="PTHR35790:SF4">
    <property type="entry name" value="HTH-TYPE TRANSCRIPTIONAL REGULATOR PCHR"/>
    <property type="match status" value="1"/>
</dbReference>
<keyword evidence="1" id="KW-0805">Transcription regulation</keyword>
<protein>
    <recommendedName>
        <fullName evidence="4">HTH marR-type domain-containing protein</fullName>
    </recommendedName>
</protein>
<evidence type="ECO:0000313" key="5">
    <source>
        <dbReference type="EMBL" id="KWW11232.1"/>
    </source>
</evidence>
<gene>
    <name evidence="5" type="ORF">AS888_01460</name>
</gene>
<evidence type="ECO:0000259" key="4">
    <source>
        <dbReference type="SMART" id="SM00347"/>
    </source>
</evidence>
<dbReference type="InterPro" id="IPR036390">
    <property type="entry name" value="WH_DNA-bd_sf"/>
</dbReference>
<evidence type="ECO:0000313" key="6">
    <source>
        <dbReference type="Proteomes" id="UP000064189"/>
    </source>
</evidence>
<dbReference type="SUPFAM" id="SSF46785">
    <property type="entry name" value="Winged helix' DNA-binding domain"/>
    <property type="match status" value="1"/>
</dbReference>
<dbReference type="EMBL" id="LNNH01000055">
    <property type="protein sequence ID" value="KWW11232.1"/>
    <property type="molecule type" value="Genomic_DNA"/>
</dbReference>